<organism evidence="2 3">
    <name type="scientific">Stylosanthes scabra</name>
    <dbReference type="NCBI Taxonomy" id="79078"/>
    <lineage>
        <taxon>Eukaryota</taxon>
        <taxon>Viridiplantae</taxon>
        <taxon>Streptophyta</taxon>
        <taxon>Embryophyta</taxon>
        <taxon>Tracheophyta</taxon>
        <taxon>Spermatophyta</taxon>
        <taxon>Magnoliopsida</taxon>
        <taxon>eudicotyledons</taxon>
        <taxon>Gunneridae</taxon>
        <taxon>Pentapetalae</taxon>
        <taxon>rosids</taxon>
        <taxon>fabids</taxon>
        <taxon>Fabales</taxon>
        <taxon>Fabaceae</taxon>
        <taxon>Papilionoideae</taxon>
        <taxon>50 kb inversion clade</taxon>
        <taxon>dalbergioids sensu lato</taxon>
        <taxon>Dalbergieae</taxon>
        <taxon>Pterocarpus clade</taxon>
        <taxon>Stylosanthes</taxon>
    </lineage>
</organism>
<reference evidence="2 3" key="1">
    <citation type="journal article" date="2023" name="Plants (Basel)">
        <title>Bridging the Gap: Combining Genomics and Transcriptomics Approaches to Understand Stylosanthes scabra, an Orphan Legume from the Brazilian Caatinga.</title>
        <authorList>
            <person name="Ferreira-Neto J.R.C."/>
            <person name="da Silva M.D."/>
            <person name="Binneck E."/>
            <person name="de Melo N.F."/>
            <person name="da Silva R.H."/>
            <person name="de Melo A.L.T.M."/>
            <person name="Pandolfi V."/>
            <person name="Bustamante F.O."/>
            <person name="Brasileiro-Vidal A.C."/>
            <person name="Benko-Iseppon A.M."/>
        </authorList>
    </citation>
    <scope>NUCLEOTIDE SEQUENCE [LARGE SCALE GENOMIC DNA]</scope>
    <source>
        <tissue evidence="2">Leaves</tissue>
    </source>
</reference>
<comment type="caution">
    <text evidence="2">The sequence shown here is derived from an EMBL/GenBank/DDBJ whole genome shotgun (WGS) entry which is preliminary data.</text>
</comment>
<dbReference type="Proteomes" id="UP001341840">
    <property type="component" value="Unassembled WGS sequence"/>
</dbReference>
<dbReference type="EMBL" id="JASCZI010060447">
    <property type="protein sequence ID" value="MED6131759.1"/>
    <property type="molecule type" value="Genomic_DNA"/>
</dbReference>
<name>A0ABU6S6H2_9FABA</name>
<gene>
    <name evidence="2" type="ORF">PIB30_012767</name>
</gene>
<evidence type="ECO:0000313" key="3">
    <source>
        <dbReference type="Proteomes" id="UP001341840"/>
    </source>
</evidence>
<evidence type="ECO:0000256" key="1">
    <source>
        <dbReference type="SAM" id="MobiDB-lite"/>
    </source>
</evidence>
<feature type="region of interest" description="Disordered" evidence="1">
    <location>
        <begin position="29"/>
        <end position="49"/>
    </location>
</feature>
<keyword evidence="3" id="KW-1185">Reference proteome</keyword>
<sequence length="105" mass="11369">MDDQRINTTKNWGKLDRCNNHILHSTYLQSTNDNDLDQQGAPNSDPYTASEPPHCIYILQALPTCPVTTPVPAAATSTAANLLGFVSCPNISDGLLCDLQNTVLL</sequence>
<protein>
    <submittedName>
        <fullName evidence="2">Uncharacterized protein</fullName>
    </submittedName>
</protein>
<evidence type="ECO:0000313" key="2">
    <source>
        <dbReference type="EMBL" id="MED6131759.1"/>
    </source>
</evidence>
<accession>A0ABU6S6H2</accession>
<proteinExistence type="predicted"/>